<gene>
    <name evidence="2" type="ORF">SUNI508_10136</name>
</gene>
<reference evidence="2 3" key="1">
    <citation type="journal article" date="2024" name="J. Plant Pathol.">
        <title>Sequence and assembly of the genome of Seiridium unicorne, isolate CBS 538.82, causal agent of cypress canker disease.</title>
        <authorList>
            <person name="Scali E."/>
            <person name="Rocca G.D."/>
            <person name="Danti R."/>
            <person name="Garbelotto M."/>
            <person name="Barberini S."/>
            <person name="Baroncelli R."/>
            <person name="Emiliani G."/>
        </authorList>
    </citation>
    <scope>NUCLEOTIDE SEQUENCE [LARGE SCALE GENOMIC DNA]</scope>
    <source>
        <strain evidence="2 3">BM-138-508</strain>
    </source>
</reference>
<dbReference type="CDD" id="cd14797">
    <property type="entry name" value="DUF302"/>
    <property type="match status" value="1"/>
</dbReference>
<organism evidence="2 3">
    <name type="scientific">Seiridium unicorne</name>
    <dbReference type="NCBI Taxonomy" id="138068"/>
    <lineage>
        <taxon>Eukaryota</taxon>
        <taxon>Fungi</taxon>
        <taxon>Dikarya</taxon>
        <taxon>Ascomycota</taxon>
        <taxon>Pezizomycotina</taxon>
        <taxon>Sordariomycetes</taxon>
        <taxon>Xylariomycetidae</taxon>
        <taxon>Amphisphaeriales</taxon>
        <taxon>Sporocadaceae</taxon>
        <taxon>Seiridium</taxon>
    </lineage>
</organism>
<evidence type="ECO:0000313" key="2">
    <source>
        <dbReference type="EMBL" id="KAK9415836.1"/>
    </source>
</evidence>
<dbReference type="EMBL" id="JARVKF010000412">
    <property type="protein sequence ID" value="KAK9415836.1"/>
    <property type="molecule type" value="Genomic_DNA"/>
</dbReference>
<evidence type="ECO:0000313" key="3">
    <source>
        <dbReference type="Proteomes" id="UP001408356"/>
    </source>
</evidence>
<name>A0ABR2UN15_9PEZI</name>
<dbReference type="SUPFAM" id="SSF103247">
    <property type="entry name" value="TT1751-like"/>
    <property type="match status" value="1"/>
</dbReference>
<protein>
    <recommendedName>
        <fullName evidence="1">DUF302 domain-containing protein</fullName>
    </recommendedName>
</protein>
<sequence>MSPKDGSGIPHASNRTIQITHVMIPCNRSFEEAKAALERAVPPLDLTFLASSKSGNFQAAHTALKALPTLNHFILPPRNFGRLLNVLDREGKALQYEIGNPLTATLMTQHELGVGLYAPIRVLLREDRNGEAFFEFDRPTSTMGQFEDEQVNVVARELDRDLTEVLVIAAGWETYGQWKSKSRL</sequence>
<comment type="caution">
    <text evidence="2">The sequence shown here is derived from an EMBL/GenBank/DDBJ whole genome shotgun (WGS) entry which is preliminary data.</text>
</comment>
<feature type="domain" description="DUF302" evidence="1">
    <location>
        <begin position="92"/>
        <end position="139"/>
    </location>
</feature>
<proteinExistence type="predicted"/>
<dbReference type="InterPro" id="IPR035923">
    <property type="entry name" value="TT1751-like_sf"/>
</dbReference>
<dbReference type="InterPro" id="IPR005180">
    <property type="entry name" value="DUF302"/>
</dbReference>
<dbReference type="Gene3D" id="3.30.310.70">
    <property type="entry name" value="TT1751-like domain"/>
    <property type="match status" value="1"/>
</dbReference>
<dbReference type="Proteomes" id="UP001408356">
    <property type="component" value="Unassembled WGS sequence"/>
</dbReference>
<dbReference type="Pfam" id="PF03625">
    <property type="entry name" value="DUF302"/>
    <property type="match status" value="1"/>
</dbReference>
<evidence type="ECO:0000259" key="1">
    <source>
        <dbReference type="Pfam" id="PF03625"/>
    </source>
</evidence>
<keyword evidence="3" id="KW-1185">Reference proteome</keyword>
<accession>A0ABR2UN15</accession>